<organism evidence="1 2">
    <name type="scientific">Euphydryas editha</name>
    <name type="common">Edith's checkerspot</name>
    <dbReference type="NCBI Taxonomy" id="104508"/>
    <lineage>
        <taxon>Eukaryota</taxon>
        <taxon>Metazoa</taxon>
        <taxon>Ecdysozoa</taxon>
        <taxon>Arthropoda</taxon>
        <taxon>Hexapoda</taxon>
        <taxon>Insecta</taxon>
        <taxon>Pterygota</taxon>
        <taxon>Neoptera</taxon>
        <taxon>Endopterygota</taxon>
        <taxon>Lepidoptera</taxon>
        <taxon>Glossata</taxon>
        <taxon>Ditrysia</taxon>
        <taxon>Papilionoidea</taxon>
        <taxon>Nymphalidae</taxon>
        <taxon>Nymphalinae</taxon>
        <taxon>Euphydryas</taxon>
    </lineage>
</organism>
<accession>A0AAU9TJJ9</accession>
<name>A0AAU9TJJ9_EUPED</name>
<dbReference type="EMBL" id="CAKOGL010000006">
    <property type="protein sequence ID" value="CAH2087295.1"/>
    <property type="molecule type" value="Genomic_DNA"/>
</dbReference>
<evidence type="ECO:0000313" key="1">
    <source>
        <dbReference type="EMBL" id="CAH2087295.1"/>
    </source>
</evidence>
<gene>
    <name evidence="1" type="ORF">EEDITHA_LOCUS3574</name>
</gene>
<comment type="caution">
    <text evidence="1">The sequence shown here is derived from an EMBL/GenBank/DDBJ whole genome shotgun (WGS) entry which is preliminary data.</text>
</comment>
<evidence type="ECO:0000313" key="2">
    <source>
        <dbReference type="Proteomes" id="UP001153954"/>
    </source>
</evidence>
<protein>
    <submittedName>
        <fullName evidence="1">Uncharacterized protein</fullName>
    </submittedName>
</protein>
<sequence length="125" mass="14060">MKEVFNLSEEDVKSQMRALGYVDQEIKDLYCLNLTAEDWSQISKKSIGTRVNYLPGNCKENERGIQQCHWGKLRADGDCMPVNPSDKEQATKEDKETQCTNGLLAGQAMCFATHHSMHLGETSTC</sequence>
<reference evidence="1" key="1">
    <citation type="submission" date="2022-03" db="EMBL/GenBank/DDBJ databases">
        <authorList>
            <person name="Tunstrom K."/>
        </authorList>
    </citation>
    <scope>NUCLEOTIDE SEQUENCE</scope>
</reference>
<dbReference type="AlphaFoldDB" id="A0AAU9TJJ9"/>
<proteinExistence type="predicted"/>
<dbReference type="Proteomes" id="UP001153954">
    <property type="component" value="Unassembled WGS sequence"/>
</dbReference>
<keyword evidence="2" id="KW-1185">Reference proteome</keyword>